<keyword evidence="3" id="KW-1185">Reference proteome</keyword>
<reference evidence="2" key="1">
    <citation type="submission" date="2017-09" db="EMBL/GenBank/DDBJ databases">
        <title>Polyketide synthases of a Diaporthe helianthi virulent isolate.</title>
        <authorList>
            <person name="Baroncelli R."/>
        </authorList>
    </citation>
    <scope>NUCLEOTIDE SEQUENCE [LARGE SCALE GENOMIC DNA]</scope>
    <source>
        <strain evidence="2">7/96</strain>
    </source>
</reference>
<evidence type="ECO:0000256" key="1">
    <source>
        <dbReference type="SAM" id="SignalP"/>
    </source>
</evidence>
<dbReference type="AlphaFoldDB" id="A0A2P5HMB4"/>
<gene>
    <name evidence="2" type="ORF">DHEL01_v210240</name>
</gene>
<organism evidence="2 3">
    <name type="scientific">Diaporthe helianthi</name>
    <dbReference type="NCBI Taxonomy" id="158607"/>
    <lineage>
        <taxon>Eukaryota</taxon>
        <taxon>Fungi</taxon>
        <taxon>Dikarya</taxon>
        <taxon>Ascomycota</taxon>
        <taxon>Pezizomycotina</taxon>
        <taxon>Sordariomycetes</taxon>
        <taxon>Sordariomycetidae</taxon>
        <taxon>Diaporthales</taxon>
        <taxon>Diaporthaceae</taxon>
        <taxon>Diaporthe</taxon>
    </lineage>
</organism>
<dbReference type="Proteomes" id="UP000094444">
    <property type="component" value="Unassembled WGS sequence"/>
</dbReference>
<accession>A0A2P5HMB4</accession>
<dbReference type="InParanoid" id="A0A2P5HMB4"/>
<feature type="signal peptide" evidence="1">
    <location>
        <begin position="1"/>
        <end position="18"/>
    </location>
</feature>
<comment type="caution">
    <text evidence="2">The sequence shown here is derived from an EMBL/GenBank/DDBJ whole genome shotgun (WGS) entry which is preliminary data.</text>
</comment>
<sequence length="73" mass="7269">MVTAGIALIGLQVSVCQSQSAASHPVLASAPAAIDATVQPIPVDTVIIALPSHLPSLIVAPTSHPPSLPGRIC</sequence>
<feature type="chain" id="PRO_5015174881" evidence="1">
    <location>
        <begin position="19"/>
        <end position="73"/>
    </location>
</feature>
<protein>
    <submittedName>
        <fullName evidence="2">Uncharacterized protein</fullName>
    </submittedName>
</protein>
<dbReference type="EMBL" id="MAVT02001291">
    <property type="protein sequence ID" value="POS71367.1"/>
    <property type="molecule type" value="Genomic_DNA"/>
</dbReference>
<keyword evidence="1" id="KW-0732">Signal</keyword>
<evidence type="ECO:0000313" key="2">
    <source>
        <dbReference type="EMBL" id="POS71367.1"/>
    </source>
</evidence>
<evidence type="ECO:0000313" key="3">
    <source>
        <dbReference type="Proteomes" id="UP000094444"/>
    </source>
</evidence>
<name>A0A2P5HMB4_DIAHE</name>
<proteinExistence type="predicted"/>